<dbReference type="STRING" id="2316362.A0A4Q2DQ99"/>
<organism evidence="3 4">
    <name type="scientific">Candolleomyces aberdarensis</name>
    <dbReference type="NCBI Taxonomy" id="2316362"/>
    <lineage>
        <taxon>Eukaryota</taxon>
        <taxon>Fungi</taxon>
        <taxon>Dikarya</taxon>
        <taxon>Basidiomycota</taxon>
        <taxon>Agaricomycotina</taxon>
        <taxon>Agaricomycetes</taxon>
        <taxon>Agaricomycetidae</taxon>
        <taxon>Agaricales</taxon>
        <taxon>Agaricineae</taxon>
        <taxon>Psathyrellaceae</taxon>
        <taxon>Candolleomyces</taxon>
    </lineage>
</organism>
<dbReference type="Proteomes" id="UP000290288">
    <property type="component" value="Unassembled WGS sequence"/>
</dbReference>
<accession>A0A4Q2DQ99</accession>
<proteinExistence type="predicted"/>
<name>A0A4Q2DQ99_9AGAR</name>
<dbReference type="EMBL" id="SDEE01000074">
    <property type="protein sequence ID" value="RXW22367.1"/>
    <property type="molecule type" value="Genomic_DNA"/>
</dbReference>
<evidence type="ECO:0000313" key="3">
    <source>
        <dbReference type="EMBL" id="RXW22367.1"/>
    </source>
</evidence>
<feature type="region of interest" description="Disordered" evidence="1">
    <location>
        <begin position="733"/>
        <end position="752"/>
    </location>
</feature>
<sequence length="1264" mass="137650">MNSFDDHSQSTIRGADQILPSDQTFSLLRYLTHISPANRSSGRSGSQGLALASAEAPTPQQQSELAESSAVIAVSTPFVHPASLTQSRESSPVLGAAASQPVDQLSDDLMAFSMKEGPSSSSLSTPTASPSNHLYHSGKLLTDTQPNLDQEQASPSPPQSSAEPAQGNGYQWPMSPARYQGNPFFGIGAYIPNFATTTHPTFSDSQSSASFATAPVAATPLTIDLSPPPPQSQSQSAIIMPDAVPSLTNGSGTDSDDSTTDLASTVVPVFHGVRYQHLNATSSLSEIQEDDFTAKTAEPTPLYGAGIPSYHPVYNADTMTMMPPPMPPTKMEPFEEYVEEKSEIILPVGFPTPSIEAPSLSGVSNDDDVDEHHEVFFCQSSVTSSPRQQHLALGSPTLSQSTDSLYAQQQQQARPPPVALSHPPPRPAMELCSLFMGPTEETTPSPCVESPQSTAQHQQQQQDANVDLGYDPYWRIRERPRLPNSHSVPFAQKPPGFWGASEAAPSSHPQEPISNASQPGPNLDDPYWAVRDPSRISVPLTRKAPPPPRRSVCRYGLYEDSSSESSVDDDDGLYQPYVTSAKGKAIVREVESKDQVEAHPVEPHFAEGFKGKGKETVLGAENSFPSKLKQEEIEVEFVRAKDIGMDEVTRRPSLSWDPRTWVYSPVQHGGESEGMMDSVLSTERRVSNPTSVRTLDQWVSEVTLYQAKIPSFGDVNVKGPEPSMAESWLSWVEPTKPQPPQQASGSGYVETPSPTVPSIVAFVPSPPSSPTTTTATRSSVSPVPNCHHTRQFRSRSPSPVRSPSPSRSPAPTVSFKLPNEDENDGAGRETKARSSYSNAPSTYPVTPLAPLGDCLNFAADGIRPRPSKASSFGHAPGGSNDYRRWYGAPANVPAFDAAQTNNNNLGYNMSTPNWYATPAQAWQTPQTPWMNSNQFPKVSPPTGMGCGYGVPSSAYLPPPVAPMMGPNLALPSTSSLPARTTTLPYYSTGIPTYPLPQQTGTFGMQTPYMPTHISPPQVQPTQPLFATPGMGMGLPPPPPPPPSSFPPGPRWGATLHTRFCFPDANVAFLVQNVEYRVHRYFLEQHSTFFKELLAPYPAHCTDLIPLIANVRDFDRLLSLFYPSYVSYLTPLDACADMVILSISDLSEPEIKSVEEWTSILSIATNWSFTQLRKRAINMLMTKANAVQRISISRQYNAKELAYAGYEELCMRSQPVPIQDAEELGLKTVLKIWEAQQDLMKVGYCRMHCCKTYVDYTIKKKFDLE</sequence>
<feature type="compositionally biased region" description="Polar residues" evidence="1">
    <location>
        <begin position="396"/>
        <end position="406"/>
    </location>
</feature>
<dbReference type="OrthoDB" id="2973304at2759"/>
<dbReference type="PROSITE" id="PS50097">
    <property type="entry name" value="BTB"/>
    <property type="match status" value="1"/>
</dbReference>
<reference evidence="3 4" key="1">
    <citation type="submission" date="2019-01" db="EMBL/GenBank/DDBJ databases">
        <title>Draft genome sequence of Psathyrella aberdarensis IHI B618.</title>
        <authorList>
            <person name="Buettner E."/>
            <person name="Kellner H."/>
        </authorList>
    </citation>
    <scope>NUCLEOTIDE SEQUENCE [LARGE SCALE GENOMIC DNA]</scope>
    <source>
        <strain evidence="3 4">IHI B618</strain>
    </source>
</reference>
<dbReference type="SUPFAM" id="SSF54695">
    <property type="entry name" value="POZ domain"/>
    <property type="match status" value="1"/>
</dbReference>
<keyword evidence="4" id="KW-1185">Reference proteome</keyword>
<evidence type="ECO:0000256" key="1">
    <source>
        <dbReference type="SAM" id="MobiDB-lite"/>
    </source>
</evidence>
<dbReference type="Pfam" id="PF00651">
    <property type="entry name" value="BTB"/>
    <property type="match status" value="1"/>
</dbReference>
<feature type="compositionally biased region" description="Low complexity" evidence="1">
    <location>
        <begin position="770"/>
        <end position="784"/>
    </location>
</feature>
<feature type="region of interest" description="Disordered" evidence="1">
    <location>
        <begin position="483"/>
        <end position="529"/>
    </location>
</feature>
<feature type="compositionally biased region" description="Low complexity" evidence="1">
    <location>
        <begin position="118"/>
        <end position="131"/>
    </location>
</feature>
<feature type="compositionally biased region" description="Polar residues" evidence="1">
    <location>
        <begin position="440"/>
        <end position="455"/>
    </location>
</feature>
<feature type="region of interest" description="Disordered" evidence="1">
    <location>
        <begin position="759"/>
        <end position="844"/>
    </location>
</feature>
<feature type="compositionally biased region" description="Polar residues" evidence="1">
    <location>
        <begin position="36"/>
        <end position="47"/>
    </location>
</feature>
<dbReference type="InterPro" id="IPR000210">
    <property type="entry name" value="BTB/POZ_dom"/>
</dbReference>
<evidence type="ECO:0000313" key="4">
    <source>
        <dbReference type="Proteomes" id="UP000290288"/>
    </source>
</evidence>
<dbReference type="InterPro" id="IPR011333">
    <property type="entry name" value="SKP1/BTB/POZ_sf"/>
</dbReference>
<feature type="domain" description="BTB" evidence="2">
    <location>
        <begin position="1064"/>
        <end position="1129"/>
    </location>
</feature>
<gene>
    <name evidence="3" type="ORF">EST38_g3488</name>
</gene>
<evidence type="ECO:0000259" key="2">
    <source>
        <dbReference type="PROSITE" id="PS50097"/>
    </source>
</evidence>
<feature type="region of interest" description="Disordered" evidence="1">
    <location>
        <begin position="386"/>
        <end position="463"/>
    </location>
</feature>
<dbReference type="Gene3D" id="3.30.710.10">
    <property type="entry name" value="Potassium Channel Kv1.1, Chain A"/>
    <property type="match status" value="1"/>
</dbReference>
<feature type="compositionally biased region" description="Polar residues" evidence="1">
    <location>
        <begin position="507"/>
        <end position="520"/>
    </location>
</feature>
<protein>
    <recommendedName>
        <fullName evidence="2">BTB domain-containing protein</fullName>
    </recommendedName>
</protein>
<feature type="region of interest" description="Disordered" evidence="1">
    <location>
        <begin position="36"/>
        <end position="67"/>
    </location>
</feature>
<feature type="region of interest" description="Disordered" evidence="1">
    <location>
        <begin position="114"/>
        <end position="175"/>
    </location>
</feature>
<feature type="compositionally biased region" description="Low complexity" evidence="1">
    <location>
        <begin position="150"/>
        <end position="166"/>
    </location>
</feature>
<comment type="caution">
    <text evidence="3">The sequence shown here is derived from an EMBL/GenBank/DDBJ whole genome shotgun (WGS) entry which is preliminary data.</text>
</comment>
<dbReference type="AlphaFoldDB" id="A0A4Q2DQ99"/>
<dbReference type="SMART" id="SM00225">
    <property type="entry name" value="BTB"/>
    <property type="match status" value="1"/>
</dbReference>
<feature type="compositionally biased region" description="Polar residues" evidence="1">
    <location>
        <begin position="833"/>
        <end position="844"/>
    </location>
</feature>
<feature type="compositionally biased region" description="Pro residues" evidence="1">
    <location>
        <begin position="414"/>
        <end position="427"/>
    </location>
</feature>